<evidence type="ECO:0000256" key="10">
    <source>
        <dbReference type="PROSITE-ProRule" id="PRU01360"/>
    </source>
</evidence>
<keyword evidence="3 10" id="KW-1134">Transmembrane beta strand</keyword>
<dbReference type="Gene3D" id="2.40.170.20">
    <property type="entry name" value="TonB-dependent receptor, beta-barrel domain"/>
    <property type="match status" value="1"/>
</dbReference>
<dbReference type="GO" id="GO:0015344">
    <property type="term" value="F:siderophore uptake transmembrane transporter activity"/>
    <property type="evidence" value="ECO:0007669"/>
    <property type="project" value="TreeGrafter"/>
</dbReference>
<evidence type="ECO:0000259" key="14">
    <source>
        <dbReference type="Pfam" id="PF07715"/>
    </source>
</evidence>
<feature type="signal peptide" evidence="12">
    <location>
        <begin position="1"/>
        <end position="17"/>
    </location>
</feature>
<name>A7H0L4_CAMC5</name>
<dbReference type="InterPro" id="IPR000531">
    <property type="entry name" value="Beta-barrel_TonB"/>
</dbReference>
<keyword evidence="7 10" id="KW-0472">Membrane</keyword>
<dbReference type="AlphaFoldDB" id="A7H0L4"/>
<dbReference type="InterPro" id="IPR012910">
    <property type="entry name" value="Plug_dom"/>
</dbReference>
<dbReference type="EMBL" id="CP000767">
    <property type="protein sequence ID" value="EAU01355.1"/>
    <property type="molecule type" value="Genomic_DNA"/>
</dbReference>
<dbReference type="InterPro" id="IPR037066">
    <property type="entry name" value="Plug_dom_sf"/>
</dbReference>
<keyword evidence="16" id="KW-1185">Reference proteome</keyword>
<evidence type="ECO:0000256" key="5">
    <source>
        <dbReference type="ARBA" id="ARBA00022729"/>
    </source>
</evidence>
<evidence type="ECO:0000256" key="12">
    <source>
        <dbReference type="SAM" id="SignalP"/>
    </source>
</evidence>
<evidence type="ECO:0000256" key="4">
    <source>
        <dbReference type="ARBA" id="ARBA00022692"/>
    </source>
</evidence>
<dbReference type="SUPFAM" id="SSF56935">
    <property type="entry name" value="Porins"/>
    <property type="match status" value="1"/>
</dbReference>
<dbReference type="GO" id="GO:0009279">
    <property type="term" value="C:cell outer membrane"/>
    <property type="evidence" value="ECO:0007669"/>
    <property type="project" value="UniProtKB-SubCell"/>
</dbReference>
<keyword evidence="5 12" id="KW-0732">Signal</keyword>
<evidence type="ECO:0000256" key="7">
    <source>
        <dbReference type="ARBA" id="ARBA00023136"/>
    </source>
</evidence>
<dbReference type="GO" id="GO:0044718">
    <property type="term" value="P:siderophore transmembrane transport"/>
    <property type="evidence" value="ECO:0007669"/>
    <property type="project" value="TreeGrafter"/>
</dbReference>
<keyword evidence="6 11" id="KW-0798">TonB box</keyword>
<dbReference type="Proteomes" id="UP000006380">
    <property type="component" value="Chromosome"/>
</dbReference>
<feature type="domain" description="TonB-dependent receptor-like beta-barrel" evidence="13">
    <location>
        <begin position="232"/>
        <end position="656"/>
    </location>
</feature>
<dbReference type="InterPro" id="IPR036942">
    <property type="entry name" value="Beta-barrel_TonB_sf"/>
</dbReference>
<dbReference type="HOGENOM" id="CLU_008287_8_2_7"/>
<dbReference type="Gene3D" id="2.170.130.10">
    <property type="entry name" value="TonB-dependent receptor, plug domain"/>
    <property type="match status" value="1"/>
</dbReference>
<dbReference type="PROSITE" id="PS52016">
    <property type="entry name" value="TONB_DEPENDENT_REC_3"/>
    <property type="match status" value="1"/>
</dbReference>
<dbReference type="PANTHER" id="PTHR30069">
    <property type="entry name" value="TONB-DEPENDENT OUTER MEMBRANE RECEPTOR"/>
    <property type="match status" value="1"/>
</dbReference>
<proteinExistence type="inferred from homology"/>
<comment type="similarity">
    <text evidence="10 11">Belongs to the TonB-dependent receptor family.</text>
</comment>
<feature type="domain" description="TonB-dependent receptor plug" evidence="14">
    <location>
        <begin position="36"/>
        <end position="139"/>
    </location>
</feature>
<dbReference type="CDD" id="cd01347">
    <property type="entry name" value="ligand_gated_channel"/>
    <property type="match status" value="1"/>
</dbReference>
<evidence type="ECO:0000313" key="16">
    <source>
        <dbReference type="Proteomes" id="UP000006380"/>
    </source>
</evidence>
<evidence type="ECO:0000256" key="6">
    <source>
        <dbReference type="ARBA" id="ARBA00023077"/>
    </source>
</evidence>
<feature type="chain" id="PRO_5002706984" evidence="12">
    <location>
        <begin position="18"/>
        <end position="682"/>
    </location>
</feature>
<keyword evidence="8 15" id="KW-0675">Receptor</keyword>
<keyword evidence="9 10" id="KW-0998">Cell outer membrane</keyword>
<evidence type="ECO:0000256" key="11">
    <source>
        <dbReference type="RuleBase" id="RU003357"/>
    </source>
</evidence>
<dbReference type="OrthoDB" id="9800913at2"/>
<dbReference type="STRING" id="360105.CCV52592_0604"/>
<dbReference type="Pfam" id="PF07715">
    <property type="entry name" value="Plug"/>
    <property type="match status" value="1"/>
</dbReference>
<dbReference type="InterPro" id="IPR039426">
    <property type="entry name" value="TonB-dep_rcpt-like"/>
</dbReference>
<evidence type="ECO:0000313" key="15">
    <source>
        <dbReference type="EMBL" id="EAU01355.1"/>
    </source>
</evidence>
<accession>A7H0L4</accession>
<evidence type="ECO:0000256" key="9">
    <source>
        <dbReference type="ARBA" id="ARBA00023237"/>
    </source>
</evidence>
<evidence type="ECO:0000259" key="13">
    <source>
        <dbReference type="Pfam" id="PF00593"/>
    </source>
</evidence>
<evidence type="ECO:0000256" key="2">
    <source>
        <dbReference type="ARBA" id="ARBA00022448"/>
    </source>
</evidence>
<reference evidence="15" key="1">
    <citation type="submission" date="2016-07" db="EMBL/GenBank/DDBJ databases">
        <title>Comparative genomics of the Campylobacter concisus group.</title>
        <authorList>
            <person name="Miller W.G."/>
            <person name="Yee E."/>
            <person name="Chapman M.H."/>
            <person name="Huynh S."/>
            <person name="Bono J.L."/>
            <person name="On S.L.W."/>
            <person name="StLeger J."/>
            <person name="Foster G."/>
            <person name="Parker C.T."/>
        </authorList>
    </citation>
    <scope>NUCLEOTIDE SEQUENCE</scope>
    <source>
        <strain evidence="15">525.92</strain>
    </source>
</reference>
<keyword evidence="4 10" id="KW-0812">Transmembrane</keyword>
<evidence type="ECO:0000256" key="1">
    <source>
        <dbReference type="ARBA" id="ARBA00004571"/>
    </source>
</evidence>
<dbReference type="PANTHER" id="PTHR30069:SF29">
    <property type="entry name" value="HEMOGLOBIN AND HEMOGLOBIN-HAPTOGLOBIN-BINDING PROTEIN 1-RELATED"/>
    <property type="match status" value="1"/>
</dbReference>
<gene>
    <name evidence="15" type="ORF">CCV52592_0604</name>
</gene>
<dbReference type="RefSeq" id="WP_011992757.1">
    <property type="nucleotide sequence ID" value="NC_009715.2"/>
</dbReference>
<organism evidence="15 16">
    <name type="scientific">Campylobacter curvus (strain 525.92)</name>
    <dbReference type="NCBI Taxonomy" id="360105"/>
    <lineage>
        <taxon>Bacteria</taxon>
        <taxon>Pseudomonadati</taxon>
        <taxon>Campylobacterota</taxon>
        <taxon>Epsilonproteobacteria</taxon>
        <taxon>Campylobacterales</taxon>
        <taxon>Campylobacteraceae</taxon>
        <taxon>Campylobacter</taxon>
    </lineage>
</organism>
<evidence type="ECO:0000256" key="3">
    <source>
        <dbReference type="ARBA" id="ARBA00022452"/>
    </source>
</evidence>
<keyword evidence="2 10" id="KW-0813">Transport</keyword>
<evidence type="ECO:0000256" key="8">
    <source>
        <dbReference type="ARBA" id="ARBA00023170"/>
    </source>
</evidence>
<dbReference type="KEGG" id="ccv:CCV52592_0604"/>
<sequence>MKKSLLMACSAALALHAQVFQLGEVEIIANKDGSKSSDNNVAVITQEDMQRNEIKRLSEVAQMTPGVYVDKKGPRAEQNFYVRGFDARRVPLFIDGIPVYIPYDGNVDFGRFTTFDLSRIDISKGSSSVLYGMNTMGGAINLITKKPTKELEGSIGYGFETGKNAKTYGNNIDFNIGSKQELFYVQAGGSYMEDMGQQLSHKFTTDVNKNEDGGRRENSVQRDKKFNIKFGFTPNDTDEYAISYINQKGEKEQPYYAGRYLGYNQASRYWDWPKWDRESLYFLSHTDFGAVYLNTKIFHDTFKNTLYSFNNKEKTIWELDRNNKISSNSRSNYKDTAYGFGMEVGGDIGDNDTLKFATNYKHDKHKGAKYQEPEELMKDKSYSFGLENTYRFSNMTRLIVGASYEVRDGISAKAWATYPVPNSNNTVQRMENYDTSKEHAFNYQAAIKHSFDGSDELSISYAKKSYFPSMKERYSTRFNRYISNPYLKPEIANHYELGYQRNFSDTLRLETAVFYSKVKDAIGDINTGLYAGTGRRRTELKKSVNIEKAEYKGFELGATYFATSNLELGGNYTYMSAKYKNTDDSRVYDIPKHKGFAYVDFKFMPKFSVYMSQELVSSRWSNSKEVTKLGGFGVTNLKFTYKPTENLSIDAGVLNLFDRNYEYREGYPEEGRVFFSNVRYKF</sequence>
<protein>
    <submittedName>
        <fullName evidence="15">TonB-dependent receptor</fullName>
    </submittedName>
</protein>
<comment type="subcellular location">
    <subcellularLocation>
        <location evidence="1 10">Cell outer membrane</location>
        <topology evidence="1 10">Multi-pass membrane protein</topology>
    </subcellularLocation>
</comment>
<dbReference type="Pfam" id="PF00593">
    <property type="entry name" value="TonB_dep_Rec_b-barrel"/>
    <property type="match status" value="1"/>
</dbReference>